<evidence type="ECO:0000313" key="1">
    <source>
        <dbReference type="EMBL" id="RNB50362.1"/>
    </source>
</evidence>
<dbReference type="AlphaFoldDB" id="A0A3M8AGM6"/>
<dbReference type="OrthoDB" id="3778270at2"/>
<evidence type="ECO:0000313" key="2">
    <source>
        <dbReference type="Proteomes" id="UP000275048"/>
    </source>
</evidence>
<sequence>MAMKKPGPVLRWFARAPYVAYRARLGWLFGSRFLMITTTGRKTGTARRTMLEVAALDGRGAASAVPTLWVIASRGRNTDWYRNAVAGGPVQVDWKSYHASVRAYPLDARERVDLLADYRRHHPKAAALLSRGVLGEELTDDPEAVRRLATELRALRLEPVSREA</sequence>
<name>A0A3M8AGM6_9MICO</name>
<keyword evidence="2" id="KW-1185">Reference proteome</keyword>
<dbReference type="Pfam" id="PF04075">
    <property type="entry name" value="F420H2_quin_red"/>
    <property type="match status" value="1"/>
</dbReference>
<accession>A0A3M8AGM6</accession>
<proteinExistence type="predicted"/>
<reference evidence="1 2" key="1">
    <citation type="submission" date="2018-10" db="EMBL/GenBank/DDBJ databases">
        <title>Isolation, diversity and antibacterial activity of antinobacteria from the wheat rhizosphere soil.</title>
        <authorList>
            <person name="Sun T."/>
        </authorList>
    </citation>
    <scope>NUCLEOTIDE SEQUENCE [LARGE SCALE GENOMIC DNA]</scope>
    <source>
        <strain evidence="1 2">SJ-23</strain>
    </source>
</reference>
<dbReference type="Proteomes" id="UP000275048">
    <property type="component" value="Unassembled WGS sequence"/>
</dbReference>
<dbReference type="InterPro" id="IPR012349">
    <property type="entry name" value="Split_barrel_FMN-bd"/>
</dbReference>
<dbReference type="GO" id="GO:0016491">
    <property type="term" value="F:oxidoreductase activity"/>
    <property type="evidence" value="ECO:0007669"/>
    <property type="project" value="InterPro"/>
</dbReference>
<protein>
    <submittedName>
        <fullName evidence="1">Nitroreductase family deazaflavin-dependent oxidoreductase</fullName>
    </submittedName>
</protein>
<gene>
    <name evidence="1" type="ORF">EDM22_07635</name>
</gene>
<dbReference type="EMBL" id="RHHB01000009">
    <property type="protein sequence ID" value="RNB50362.1"/>
    <property type="molecule type" value="Genomic_DNA"/>
</dbReference>
<dbReference type="Gene3D" id="2.30.110.10">
    <property type="entry name" value="Electron Transport, Fmn-binding Protein, Chain A"/>
    <property type="match status" value="1"/>
</dbReference>
<dbReference type="RefSeq" id="WP_122936461.1">
    <property type="nucleotide sequence ID" value="NZ_JBHSNT010000064.1"/>
</dbReference>
<dbReference type="NCBIfam" id="TIGR00026">
    <property type="entry name" value="hi_GC_TIGR00026"/>
    <property type="match status" value="1"/>
</dbReference>
<organism evidence="1 2">
    <name type="scientific">Agromyces tardus</name>
    <dbReference type="NCBI Taxonomy" id="2583849"/>
    <lineage>
        <taxon>Bacteria</taxon>
        <taxon>Bacillati</taxon>
        <taxon>Actinomycetota</taxon>
        <taxon>Actinomycetes</taxon>
        <taxon>Micrococcales</taxon>
        <taxon>Microbacteriaceae</taxon>
        <taxon>Agromyces</taxon>
    </lineage>
</organism>
<comment type="caution">
    <text evidence="1">The sequence shown here is derived from an EMBL/GenBank/DDBJ whole genome shotgun (WGS) entry which is preliminary data.</text>
</comment>
<dbReference type="InterPro" id="IPR004378">
    <property type="entry name" value="F420H2_quin_Rdtase"/>
</dbReference>